<evidence type="ECO:0000259" key="1">
    <source>
        <dbReference type="PROSITE" id="PS50003"/>
    </source>
</evidence>
<accession>A2E8D1</accession>
<dbReference type="AlphaFoldDB" id="A2E8D1"/>
<dbReference type="SUPFAM" id="SSF50729">
    <property type="entry name" value="PH domain-like"/>
    <property type="match status" value="1"/>
</dbReference>
<dbReference type="KEGG" id="tva:4769006"/>
<dbReference type="VEuPathDB" id="TrichDB:TVAGG3_0551170"/>
<organism evidence="2 3">
    <name type="scientific">Trichomonas vaginalis (strain ATCC PRA-98 / G3)</name>
    <dbReference type="NCBI Taxonomy" id="412133"/>
    <lineage>
        <taxon>Eukaryota</taxon>
        <taxon>Metamonada</taxon>
        <taxon>Parabasalia</taxon>
        <taxon>Trichomonadida</taxon>
        <taxon>Trichomonadidae</taxon>
        <taxon>Trichomonas</taxon>
    </lineage>
</organism>
<reference evidence="2" key="2">
    <citation type="journal article" date="2007" name="Science">
        <title>Draft genome sequence of the sexually transmitted pathogen Trichomonas vaginalis.</title>
        <authorList>
            <person name="Carlton J.M."/>
            <person name="Hirt R.P."/>
            <person name="Silva J.C."/>
            <person name="Delcher A.L."/>
            <person name="Schatz M."/>
            <person name="Zhao Q."/>
            <person name="Wortman J.R."/>
            <person name="Bidwell S.L."/>
            <person name="Alsmark U.C.M."/>
            <person name="Besteiro S."/>
            <person name="Sicheritz-Ponten T."/>
            <person name="Noel C.J."/>
            <person name="Dacks J.B."/>
            <person name="Foster P.G."/>
            <person name="Simillion C."/>
            <person name="Van de Peer Y."/>
            <person name="Miranda-Saavedra D."/>
            <person name="Barton G.J."/>
            <person name="Westrop G.D."/>
            <person name="Mueller S."/>
            <person name="Dessi D."/>
            <person name="Fiori P.L."/>
            <person name="Ren Q."/>
            <person name="Paulsen I."/>
            <person name="Zhang H."/>
            <person name="Bastida-Corcuera F.D."/>
            <person name="Simoes-Barbosa A."/>
            <person name="Brown M.T."/>
            <person name="Hayes R.D."/>
            <person name="Mukherjee M."/>
            <person name="Okumura C.Y."/>
            <person name="Schneider R."/>
            <person name="Smith A.J."/>
            <person name="Vanacova S."/>
            <person name="Villalvazo M."/>
            <person name="Haas B.J."/>
            <person name="Pertea M."/>
            <person name="Feldblyum T.V."/>
            <person name="Utterback T.R."/>
            <person name="Shu C.L."/>
            <person name="Osoegawa K."/>
            <person name="de Jong P.J."/>
            <person name="Hrdy I."/>
            <person name="Horvathova L."/>
            <person name="Zubacova Z."/>
            <person name="Dolezal P."/>
            <person name="Malik S.B."/>
            <person name="Logsdon J.M. Jr."/>
            <person name="Henze K."/>
            <person name="Gupta A."/>
            <person name="Wang C.C."/>
            <person name="Dunne R.L."/>
            <person name="Upcroft J.A."/>
            <person name="Upcroft P."/>
            <person name="White O."/>
            <person name="Salzberg S.L."/>
            <person name="Tang P."/>
            <person name="Chiu C.-H."/>
            <person name="Lee Y.-S."/>
            <person name="Embley T.M."/>
            <person name="Coombs G.H."/>
            <person name="Mottram J.C."/>
            <person name="Tachezy J."/>
            <person name="Fraser-Liggett C.M."/>
            <person name="Johnson P.J."/>
        </authorList>
    </citation>
    <scope>NUCLEOTIDE SEQUENCE [LARGE SCALE GENOMIC DNA]</scope>
    <source>
        <strain evidence="2">G3</strain>
    </source>
</reference>
<dbReference type="SMR" id="A2E8D1"/>
<dbReference type="SMART" id="SM00233">
    <property type="entry name" value="PH"/>
    <property type="match status" value="1"/>
</dbReference>
<dbReference type="InterPro" id="IPR001849">
    <property type="entry name" value="PH_domain"/>
</dbReference>
<dbReference type="InParanoid" id="A2E8D1"/>
<evidence type="ECO:0000313" key="2">
    <source>
        <dbReference type="EMBL" id="EAY11059.1"/>
    </source>
</evidence>
<protein>
    <submittedName>
        <fullName evidence="2">PH domain containing protein</fullName>
    </submittedName>
</protein>
<evidence type="ECO:0000313" key="3">
    <source>
        <dbReference type="Proteomes" id="UP000001542"/>
    </source>
</evidence>
<name>A2E8D1_TRIV3</name>
<gene>
    <name evidence="2" type="ORF">TVAG_044830</name>
</gene>
<sequence>MSICKAGWCQKEGGRIKTIKKRWFVLQADALTYYTKDDGKEKGKIQFTPESEVQSDINYKKQPCFTLKARNNDRIYRIFPDTEDERDAWVSEIQQCIGKILMNQSDLSFPENSLTRSAIRKMRANQRLNSPVQD</sequence>
<dbReference type="FunFam" id="2.30.29.30:FF:000617">
    <property type="entry name" value="PH domain containing protein"/>
    <property type="match status" value="1"/>
</dbReference>
<dbReference type="PANTHER" id="PTHR14336">
    <property type="entry name" value="TANDEM PH DOMAIN CONTAINING PROTEIN"/>
    <property type="match status" value="1"/>
</dbReference>
<keyword evidence="3" id="KW-1185">Reference proteome</keyword>
<dbReference type="PANTHER" id="PTHR14336:SF15">
    <property type="entry name" value="DUAL ADAPTER FOR PHOSPHOTYROSINE AND 3-PHOSPHOTYROSINE AND 3-PHOSPHOINOSITIDE"/>
    <property type="match status" value="1"/>
</dbReference>
<dbReference type="GO" id="GO:0005543">
    <property type="term" value="F:phospholipid binding"/>
    <property type="evidence" value="ECO:0000318"/>
    <property type="project" value="GO_Central"/>
</dbReference>
<dbReference type="RefSeq" id="XP_001323282.1">
    <property type="nucleotide sequence ID" value="XM_001323247.1"/>
</dbReference>
<dbReference type="PROSITE" id="PS50003">
    <property type="entry name" value="PH_DOMAIN"/>
    <property type="match status" value="1"/>
</dbReference>
<dbReference type="InterPro" id="IPR011993">
    <property type="entry name" value="PH-like_dom_sf"/>
</dbReference>
<dbReference type="GO" id="GO:0043325">
    <property type="term" value="F:phosphatidylinositol-3,4-bisphosphate binding"/>
    <property type="evidence" value="ECO:0000318"/>
    <property type="project" value="GO_Central"/>
</dbReference>
<dbReference type="Proteomes" id="UP000001542">
    <property type="component" value="Unassembled WGS sequence"/>
</dbReference>
<proteinExistence type="predicted"/>
<dbReference type="Pfam" id="PF00169">
    <property type="entry name" value="PH"/>
    <property type="match status" value="1"/>
</dbReference>
<dbReference type="InterPro" id="IPR051707">
    <property type="entry name" value="PI-Interact_SigTrans_Reg"/>
</dbReference>
<dbReference type="Gene3D" id="2.30.29.30">
    <property type="entry name" value="Pleckstrin-homology domain (PH domain)/Phosphotyrosine-binding domain (PTB)"/>
    <property type="match status" value="1"/>
</dbReference>
<dbReference type="VEuPathDB" id="TrichDB:TVAG_044830"/>
<dbReference type="STRING" id="5722.A2E8D1"/>
<dbReference type="GO" id="GO:0005886">
    <property type="term" value="C:plasma membrane"/>
    <property type="evidence" value="ECO:0000318"/>
    <property type="project" value="GO_Central"/>
</dbReference>
<feature type="domain" description="PH" evidence="1">
    <location>
        <begin position="2"/>
        <end position="98"/>
    </location>
</feature>
<dbReference type="EMBL" id="DS113326">
    <property type="protein sequence ID" value="EAY11059.1"/>
    <property type="molecule type" value="Genomic_DNA"/>
</dbReference>
<dbReference type="OrthoDB" id="185175at2759"/>
<reference evidence="2" key="1">
    <citation type="submission" date="2006-10" db="EMBL/GenBank/DDBJ databases">
        <authorList>
            <person name="Amadeo P."/>
            <person name="Zhao Q."/>
            <person name="Wortman J."/>
            <person name="Fraser-Liggett C."/>
            <person name="Carlton J."/>
        </authorList>
    </citation>
    <scope>NUCLEOTIDE SEQUENCE</scope>
    <source>
        <strain evidence="2">G3</strain>
    </source>
</reference>